<feature type="non-terminal residue" evidence="3">
    <location>
        <position position="860"/>
    </location>
</feature>
<protein>
    <submittedName>
        <fullName evidence="3">CCD33 protein</fullName>
    </submittedName>
</protein>
<keyword evidence="4" id="KW-1185">Reference proteome</keyword>
<organism evidence="3 4">
    <name type="scientific">Aramus guarauna</name>
    <name type="common">Limpkin</name>
    <name type="synonym">Scolopax guarauna</name>
    <dbReference type="NCBI Taxonomy" id="54356"/>
    <lineage>
        <taxon>Eukaryota</taxon>
        <taxon>Metazoa</taxon>
        <taxon>Chordata</taxon>
        <taxon>Craniata</taxon>
        <taxon>Vertebrata</taxon>
        <taxon>Euteleostomi</taxon>
        <taxon>Archelosauria</taxon>
        <taxon>Archosauria</taxon>
        <taxon>Dinosauria</taxon>
        <taxon>Saurischia</taxon>
        <taxon>Theropoda</taxon>
        <taxon>Coelurosauria</taxon>
        <taxon>Aves</taxon>
        <taxon>Neognathae</taxon>
        <taxon>Neoaves</taxon>
        <taxon>Gruiformes</taxon>
        <taxon>Aramidae</taxon>
        <taxon>Aramus</taxon>
    </lineage>
</organism>
<feature type="coiled-coil region" evidence="1">
    <location>
        <begin position="783"/>
        <end position="810"/>
    </location>
</feature>
<feature type="compositionally biased region" description="Basic residues" evidence="2">
    <location>
        <begin position="393"/>
        <end position="402"/>
    </location>
</feature>
<sequence>VPMAGEPRVPLTLHRSRLKAEEKTLDFEFEVTGAQFNRRGRYALRLTVENPLLRGSGAGVQLRNDDGEVIQSSTGTTDTIEQSDLNQICSFQKKKFTFTLPRGFCKNDKNHDVRLHVEALRFPGRAERMMKRSRLVGEAFFAIYPRTNQPRMKVSAGRDEDWYRYSAATALLRVGSEQPAMHCGRLAFTASLHEHRPPATLASPPPLPPSAQGGDRQAAAPASSQIPDIPVPSSLLRTPESAYRSLPTKDCARSPEVGEARFGGGGAAPPAEIPPGRCLPSPRRAAAASTSPRHATARIRPPRQRGCSEKFVLQMFRDVHPPDVQPRAVISRCSSHLFLPRNTISILYLPRNAVSISGAAERDLSRATTSRKAACLFLDPRTFSLVLFPQGTGRKKKKKGKISGRTEHLPKSTSSGKPAPCPLPGPSSLVSGHPSPAARPELPSIPREAGVPAPNRSPGPLDGIWVMPPRALVETQRPPRAVDPSSSSPGHAPQNHDWDHPDRGALPAAPSIRGLSIAPLEKAASSFARPSAAFGTCSRSRGGNPDRRQRGRQGTGRVFGRGWWLSRCGEGPGWLTTVTNVQLSSSFSVCGPRGCRSREGIWLLFIPGRGEPRLPLAPGTFGRSGCGREPDPSNYCSHQPPLPSAKKKEKRKKKEILSVNYHLALRRMAGDLLSLRRHVASLEVENGHLRRSLASQEELGRALLDDVDLDVMTREELLDRLTTLKRKLVAGTAEMRSLKDRVQQLQNELIRKNDREKDLVLLQRAHRQQQAMLRRCQEKVAKTKGLEETVRQQQKVIEAMERMLQEKLARVGRSTEKPAGHVPVAPPPHPAGEALFKEAHAVLLAENRRLREELARPPDP</sequence>
<name>A0A7L1SWL3_ARAGA</name>
<dbReference type="InterPro" id="IPR039889">
    <property type="entry name" value="CCD33"/>
</dbReference>
<evidence type="ECO:0000313" key="3">
    <source>
        <dbReference type="EMBL" id="NXO50678.1"/>
    </source>
</evidence>
<evidence type="ECO:0000256" key="2">
    <source>
        <dbReference type="SAM" id="MobiDB-lite"/>
    </source>
</evidence>
<dbReference type="EMBL" id="VXBL01002593">
    <property type="protein sequence ID" value="NXO50678.1"/>
    <property type="molecule type" value="Genomic_DNA"/>
</dbReference>
<feature type="region of interest" description="Disordered" evidence="2">
    <location>
        <begin position="390"/>
        <end position="509"/>
    </location>
</feature>
<dbReference type="PANTHER" id="PTHR21623">
    <property type="entry name" value="SPERIOLIN-BINDING FACTOR"/>
    <property type="match status" value="1"/>
</dbReference>
<comment type="caution">
    <text evidence="3">The sequence shown here is derived from an EMBL/GenBank/DDBJ whole genome shotgun (WGS) entry which is preliminary data.</text>
</comment>
<feature type="region of interest" description="Disordered" evidence="2">
    <location>
        <begin position="196"/>
        <end position="304"/>
    </location>
</feature>
<reference evidence="3 4" key="1">
    <citation type="submission" date="2019-09" db="EMBL/GenBank/DDBJ databases">
        <title>Bird 10,000 Genomes (B10K) Project - Family phase.</title>
        <authorList>
            <person name="Zhang G."/>
        </authorList>
    </citation>
    <scope>NUCLEOTIDE SEQUENCE [LARGE SCALE GENOMIC DNA]</scope>
    <source>
        <strain evidence="3">B10K-DU-002-11</strain>
        <tissue evidence="3">Muscle</tissue>
    </source>
</reference>
<feature type="compositionally biased region" description="Basic and acidic residues" evidence="2">
    <location>
        <begin position="250"/>
        <end position="259"/>
    </location>
</feature>
<feature type="non-terminal residue" evidence="3">
    <location>
        <position position="1"/>
    </location>
</feature>
<dbReference type="AlphaFoldDB" id="A0A7L1SWL3"/>
<gene>
    <name evidence="3" type="primary">Ccdc33</name>
    <name evidence="3" type="ORF">ARAGUA_R14443</name>
</gene>
<evidence type="ECO:0000313" key="4">
    <source>
        <dbReference type="Proteomes" id="UP000567570"/>
    </source>
</evidence>
<keyword evidence="1" id="KW-0175">Coiled coil</keyword>
<feature type="compositionally biased region" description="Basic and acidic residues" evidence="2">
    <location>
        <begin position="494"/>
        <end position="503"/>
    </location>
</feature>
<proteinExistence type="predicted"/>
<evidence type="ECO:0000256" key="1">
    <source>
        <dbReference type="SAM" id="Coils"/>
    </source>
</evidence>
<dbReference type="PANTHER" id="PTHR21623:SF2">
    <property type="entry name" value="COILED-COIL DOMAIN-CONTAINING PROTEIN 33"/>
    <property type="match status" value="1"/>
</dbReference>
<dbReference type="Proteomes" id="UP000567570">
    <property type="component" value="Unassembled WGS sequence"/>
</dbReference>
<dbReference type="GO" id="GO:0005777">
    <property type="term" value="C:peroxisome"/>
    <property type="evidence" value="ECO:0007669"/>
    <property type="project" value="TreeGrafter"/>
</dbReference>
<feature type="region of interest" description="Disordered" evidence="2">
    <location>
        <begin position="627"/>
        <end position="651"/>
    </location>
</feature>
<feature type="region of interest" description="Disordered" evidence="2">
    <location>
        <begin position="531"/>
        <end position="555"/>
    </location>
</feature>
<feature type="compositionally biased region" description="Low complexity" evidence="2">
    <location>
        <begin position="268"/>
        <end position="294"/>
    </location>
</feature>
<accession>A0A7L1SWL3</accession>
<feature type="coiled-coil region" evidence="1">
    <location>
        <begin position="728"/>
        <end position="755"/>
    </location>
</feature>